<dbReference type="GO" id="GO:0006935">
    <property type="term" value="P:chemotaxis"/>
    <property type="evidence" value="ECO:0007669"/>
    <property type="project" value="InterPro"/>
</dbReference>
<gene>
    <name evidence="2" type="ORF">C0630_08265</name>
</gene>
<dbReference type="AlphaFoldDB" id="A0A2N6CXG6"/>
<proteinExistence type="predicted"/>
<protein>
    <submittedName>
        <fullName evidence="2">Chemotaxis protein</fullName>
    </submittedName>
</protein>
<dbReference type="SUPFAM" id="SSF50341">
    <property type="entry name" value="CheW-like"/>
    <property type="match status" value="1"/>
</dbReference>
<dbReference type="Proteomes" id="UP000235015">
    <property type="component" value="Unassembled WGS sequence"/>
</dbReference>
<dbReference type="EMBL" id="PKUN01000009">
    <property type="protein sequence ID" value="PLX61991.1"/>
    <property type="molecule type" value="Genomic_DNA"/>
</dbReference>
<dbReference type="GO" id="GO:0007165">
    <property type="term" value="P:signal transduction"/>
    <property type="evidence" value="ECO:0007669"/>
    <property type="project" value="InterPro"/>
</dbReference>
<dbReference type="RefSeq" id="WP_273438788.1">
    <property type="nucleotide sequence ID" value="NZ_PKUN01000009.1"/>
</dbReference>
<reference evidence="2 3" key="1">
    <citation type="submission" date="2017-11" db="EMBL/GenBank/DDBJ databases">
        <title>Genome-resolved metagenomics identifies genetic mobility, metabolic interactions, and unexpected diversity in perchlorate-reducing communities.</title>
        <authorList>
            <person name="Barnum T.P."/>
            <person name="Figueroa I.A."/>
            <person name="Carlstrom C.I."/>
            <person name="Lucas L.N."/>
            <person name="Engelbrektson A.L."/>
            <person name="Coates J.D."/>
        </authorList>
    </citation>
    <scope>NUCLEOTIDE SEQUENCE [LARGE SCALE GENOMIC DNA]</scope>
    <source>
        <strain evidence="2">BM301</strain>
    </source>
</reference>
<dbReference type="Pfam" id="PF01584">
    <property type="entry name" value="CheW"/>
    <property type="match status" value="1"/>
</dbReference>
<feature type="domain" description="CheW-like" evidence="1">
    <location>
        <begin position="9"/>
        <end position="153"/>
    </location>
</feature>
<dbReference type="Gene3D" id="2.40.50.180">
    <property type="entry name" value="CheA-289, Domain 4"/>
    <property type="match status" value="1"/>
</dbReference>
<evidence type="ECO:0000313" key="2">
    <source>
        <dbReference type="EMBL" id="PLX61991.1"/>
    </source>
</evidence>
<dbReference type="PROSITE" id="PS50851">
    <property type="entry name" value="CHEW"/>
    <property type="match status" value="1"/>
</dbReference>
<comment type="caution">
    <text evidence="2">The sequence shown here is derived from an EMBL/GenBank/DDBJ whole genome shotgun (WGS) entry which is preliminary data.</text>
</comment>
<organism evidence="2 3">
    <name type="scientific">Sedimenticola selenatireducens</name>
    <dbReference type="NCBI Taxonomy" id="191960"/>
    <lineage>
        <taxon>Bacteria</taxon>
        <taxon>Pseudomonadati</taxon>
        <taxon>Pseudomonadota</taxon>
        <taxon>Gammaproteobacteria</taxon>
        <taxon>Chromatiales</taxon>
        <taxon>Sedimenticolaceae</taxon>
        <taxon>Sedimenticola</taxon>
    </lineage>
</organism>
<dbReference type="InterPro" id="IPR036061">
    <property type="entry name" value="CheW-like_dom_sf"/>
</dbReference>
<evidence type="ECO:0000313" key="3">
    <source>
        <dbReference type="Proteomes" id="UP000235015"/>
    </source>
</evidence>
<name>A0A2N6CXG6_9GAMM</name>
<dbReference type="SMART" id="SM00260">
    <property type="entry name" value="CheW"/>
    <property type="match status" value="1"/>
</dbReference>
<sequence length="156" mass="16815">MSSGQASAEVRGVLLPLQEGQLLLPNAAVCEVVSYRTPDTPSTTVPDWLLGTFVWRNHALPLIAFERLLGRDAGEVGLRARVAVCNTLNGNDQLPYIGILLRSAPHLVRVTEAAIVPFAGEEPRHEMVASRVIINGVDAWIPDLDALESALSAFPL</sequence>
<evidence type="ECO:0000259" key="1">
    <source>
        <dbReference type="PROSITE" id="PS50851"/>
    </source>
</evidence>
<dbReference type="STRING" id="1111735.GCA_000428045_04240"/>
<dbReference type="InterPro" id="IPR002545">
    <property type="entry name" value="CheW-lke_dom"/>
</dbReference>
<accession>A0A2N6CXG6</accession>